<dbReference type="SMART" id="SM01232">
    <property type="entry name" value="H2TH"/>
    <property type="match status" value="1"/>
</dbReference>
<dbReference type="PROSITE" id="PS51068">
    <property type="entry name" value="FPG_CAT"/>
    <property type="match status" value="1"/>
</dbReference>
<dbReference type="AlphaFoldDB" id="A1ZGX6"/>
<gene>
    <name evidence="12" type="ORF">M23134_08069</name>
</gene>
<dbReference type="GO" id="GO:0006284">
    <property type="term" value="P:base-excision repair"/>
    <property type="evidence" value="ECO:0007669"/>
    <property type="project" value="InterPro"/>
</dbReference>
<comment type="caution">
    <text evidence="12">The sequence shown here is derived from an EMBL/GenBank/DDBJ whole genome shotgun (WGS) entry which is preliminary data.</text>
</comment>
<comment type="catalytic activity">
    <reaction evidence="1">
        <text>Hydrolysis of DNA containing ring-opened 7-methylguanine residues, releasing 2,6-diamino-4-hydroxy-5-(N-methyl)formamidopyrimidine.</text>
        <dbReference type="EC" id="3.2.2.23"/>
    </reaction>
</comment>
<proteinExistence type="inferred from homology"/>
<dbReference type="Pfam" id="PF06831">
    <property type="entry name" value="H2TH"/>
    <property type="match status" value="1"/>
</dbReference>
<dbReference type="GO" id="GO:0034039">
    <property type="term" value="F:8-oxo-7,8-dihydroguanine DNA N-glycosylase activity"/>
    <property type="evidence" value="ECO:0007669"/>
    <property type="project" value="TreeGrafter"/>
</dbReference>
<keyword evidence="13" id="KW-1185">Reference proteome</keyword>
<evidence type="ECO:0000313" key="13">
    <source>
        <dbReference type="Proteomes" id="UP000004095"/>
    </source>
</evidence>
<dbReference type="PANTHER" id="PTHR22993:SF9">
    <property type="entry name" value="FORMAMIDOPYRIMIDINE-DNA GLYCOSYLASE"/>
    <property type="match status" value="1"/>
</dbReference>
<dbReference type="eggNOG" id="COG0266">
    <property type="taxonomic scope" value="Bacteria"/>
</dbReference>
<dbReference type="CDD" id="cd08973">
    <property type="entry name" value="BaFpgNei_N_1"/>
    <property type="match status" value="1"/>
</dbReference>
<evidence type="ECO:0000256" key="3">
    <source>
        <dbReference type="ARBA" id="ARBA00022763"/>
    </source>
</evidence>
<evidence type="ECO:0000256" key="8">
    <source>
        <dbReference type="ARBA" id="ARBA00023268"/>
    </source>
</evidence>
<dbReference type="RefSeq" id="WP_002695139.1">
    <property type="nucleotide sequence ID" value="NZ_AAWS01000007.1"/>
</dbReference>
<evidence type="ECO:0000259" key="11">
    <source>
        <dbReference type="PROSITE" id="PS51068"/>
    </source>
</evidence>
<dbReference type="OrthoDB" id="9800855at2"/>
<dbReference type="SMART" id="SM00898">
    <property type="entry name" value="Fapy_DNA_glyco"/>
    <property type="match status" value="1"/>
</dbReference>
<evidence type="ECO:0000256" key="7">
    <source>
        <dbReference type="ARBA" id="ARBA00023239"/>
    </source>
</evidence>
<evidence type="ECO:0000313" key="12">
    <source>
        <dbReference type="EMBL" id="EAY30245.1"/>
    </source>
</evidence>
<feature type="domain" description="Formamidopyrimidine-DNA glycosylase catalytic" evidence="11">
    <location>
        <begin position="2"/>
        <end position="112"/>
    </location>
</feature>
<dbReference type="InterPro" id="IPR035937">
    <property type="entry name" value="FPG_N"/>
</dbReference>
<dbReference type="GO" id="GO:0008270">
    <property type="term" value="F:zinc ion binding"/>
    <property type="evidence" value="ECO:0007669"/>
    <property type="project" value="InterPro"/>
</dbReference>
<dbReference type="SUPFAM" id="SSF81624">
    <property type="entry name" value="N-terminal domain of MutM-like DNA repair proteins"/>
    <property type="match status" value="1"/>
</dbReference>
<accession>A1ZGX6</accession>
<comment type="similarity">
    <text evidence="2">Belongs to the FPG family.</text>
</comment>
<keyword evidence="7 12" id="KW-0456">Lyase</keyword>
<keyword evidence="6" id="KW-0234">DNA repair</keyword>
<organism evidence="12 13">
    <name type="scientific">Microscilla marina ATCC 23134</name>
    <dbReference type="NCBI Taxonomy" id="313606"/>
    <lineage>
        <taxon>Bacteria</taxon>
        <taxon>Pseudomonadati</taxon>
        <taxon>Bacteroidota</taxon>
        <taxon>Cytophagia</taxon>
        <taxon>Cytophagales</taxon>
        <taxon>Microscillaceae</taxon>
        <taxon>Microscilla</taxon>
    </lineage>
</organism>
<keyword evidence="8" id="KW-0511">Multifunctional enzyme</keyword>
<feature type="region of interest" description="Disordered" evidence="10">
    <location>
        <begin position="264"/>
        <end position="294"/>
    </location>
</feature>
<reference evidence="12 13" key="1">
    <citation type="submission" date="2007-01" db="EMBL/GenBank/DDBJ databases">
        <authorList>
            <person name="Haygood M."/>
            <person name="Podell S."/>
            <person name="Anderson C."/>
            <person name="Hopkinson B."/>
            <person name="Roe K."/>
            <person name="Barbeau K."/>
            <person name="Gaasterland T."/>
            <person name="Ferriera S."/>
            <person name="Johnson J."/>
            <person name="Kravitz S."/>
            <person name="Beeson K."/>
            <person name="Sutton G."/>
            <person name="Rogers Y.-H."/>
            <person name="Friedman R."/>
            <person name="Frazier M."/>
            <person name="Venter J.C."/>
        </authorList>
    </citation>
    <scope>NUCLEOTIDE SEQUENCE [LARGE SCALE GENOMIC DNA]</scope>
    <source>
        <strain evidence="12 13">ATCC 23134</strain>
    </source>
</reference>
<dbReference type="InterPro" id="IPR012319">
    <property type="entry name" value="FPG_cat"/>
</dbReference>
<dbReference type="InterPro" id="IPR015886">
    <property type="entry name" value="H2TH_FPG"/>
</dbReference>
<protein>
    <submittedName>
        <fullName evidence="12">Formamidopyrimidine-DNA glycosylase (Fapy-DNAglycosylase) (DNA-(Apurinic or apyrimidinic site) lyase MutM), putative</fullName>
    </submittedName>
</protein>
<dbReference type="GO" id="GO:0003684">
    <property type="term" value="F:damaged DNA binding"/>
    <property type="evidence" value="ECO:0007669"/>
    <property type="project" value="InterPro"/>
</dbReference>
<name>A1ZGX6_MICM2</name>
<evidence type="ECO:0000256" key="6">
    <source>
        <dbReference type="ARBA" id="ARBA00023204"/>
    </source>
</evidence>
<keyword evidence="9" id="KW-0326">Glycosidase</keyword>
<dbReference type="InterPro" id="IPR010979">
    <property type="entry name" value="Ribosomal_uS13-like_H2TH"/>
</dbReference>
<dbReference type="SUPFAM" id="SSF46946">
    <property type="entry name" value="S13-like H2TH domain"/>
    <property type="match status" value="1"/>
</dbReference>
<evidence type="ECO:0000256" key="9">
    <source>
        <dbReference type="ARBA" id="ARBA00023295"/>
    </source>
</evidence>
<dbReference type="Proteomes" id="UP000004095">
    <property type="component" value="Unassembled WGS sequence"/>
</dbReference>
<evidence type="ECO:0000256" key="1">
    <source>
        <dbReference type="ARBA" id="ARBA00001668"/>
    </source>
</evidence>
<dbReference type="EMBL" id="AAWS01000007">
    <property type="protein sequence ID" value="EAY30245.1"/>
    <property type="molecule type" value="Genomic_DNA"/>
</dbReference>
<dbReference type="Gene3D" id="3.20.190.10">
    <property type="entry name" value="MutM-like, N-terminal"/>
    <property type="match status" value="1"/>
</dbReference>
<dbReference type="Pfam" id="PF01149">
    <property type="entry name" value="Fapy_DNA_glyco"/>
    <property type="match status" value="1"/>
</dbReference>
<dbReference type="GO" id="GO:0003906">
    <property type="term" value="F:DNA-(apurinic or apyrimidinic site) endonuclease activity"/>
    <property type="evidence" value="ECO:0007669"/>
    <property type="project" value="InterPro"/>
</dbReference>
<keyword evidence="4" id="KW-0378">Hydrolase</keyword>
<dbReference type="PANTHER" id="PTHR22993">
    <property type="entry name" value="FORMAMIDOPYRIMIDINE-DNA GLYCOSYLASE"/>
    <property type="match status" value="1"/>
</dbReference>
<evidence type="ECO:0000256" key="5">
    <source>
        <dbReference type="ARBA" id="ARBA00023125"/>
    </source>
</evidence>
<keyword evidence="5" id="KW-0238">DNA-binding</keyword>
<keyword evidence="3" id="KW-0227">DNA damage</keyword>
<evidence type="ECO:0000256" key="2">
    <source>
        <dbReference type="ARBA" id="ARBA00009409"/>
    </source>
</evidence>
<dbReference type="Gene3D" id="1.10.8.50">
    <property type="match status" value="1"/>
</dbReference>
<dbReference type="GO" id="GO:0016829">
    <property type="term" value="F:lyase activity"/>
    <property type="evidence" value="ECO:0007669"/>
    <property type="project" value="UniProtKB-KW"/>
</dbReference>
<sequence length="294" mass="33565">MPELPDLQVFRSNLQKRFVGKTLQMFTVHNPKKLNTSEEKCKQALEGQWLKSVKRHGKELFFEFNNKEVIGVHLMLKGQFVELPHYQPTNLILALHFDGGKGLAITDSMSLTRITLNPPSPQAPDALDLEFNIKYLLNTLHKNTKVPVKSFLMDQKIVRGIGNAYVDEILWEAKISPFSHCDQIPESAVRELHRHIKQVLKNGETQIKISHPDIIAGEIRDFMKIHHPDKTHSPTGADILIQKLNKRKTYYTKEQVTYITEQSPTVAQNTQRTGKKSKGVTTANKQSILDDLPF</sequence>
<evidence type="ECO:0000256" key="10">
    <source>
        <dbReference type="SAM" id="MobiDB-lite"/>
    </source>
</evidence>
<evidence type="ECO:0000256" key="4">
    <source>
        <dbReference type="ARBA" id="ARBA00022801"/>
    </source>
</evidence>